<keyword evidence="1" id="KW-0732">Signal</keyword>
<dbReference type="AlphaFoldDB" id="A0AA38UKG7"/>
<dbReference type="Proteomes" id="UP001163846">
    <property type="component" value="Unassembled WGS sequence"/>
</dbReference>
<reference evidence="2" key="1">
    <citation type="submission" date="2022-08" db="EMBL/GenBank/DDBJ databases">
        <authorList>
            <consortium name="DOE Joint Genome Institute"/>
            <person name="Min B."/>
            <person name="Riley R."/>
            <person name="Sierra-Patev S."/>
            <person name="Naranjo-Ortiz M."/>
            <person name="Looney B."/>
            <person name="Konkel Z."/>
            <person name="Slot J.C."/>
            <person name="Sakamoto Y."/>
            <person name="Steenwyk J.L."/>
            <person name="Rokas A."/>
            <person name="Carro J."/>
            <person name="Camarero S."/>
            <person name="Ferreira P."/>
            <person name="Molpeceres G."/>
            <person name="Ruiz-Duenas F.J."/>
            <person name="Serrano A."/>
            <person name="Henrissat B."/>
            <person name="Drula E."/>
            <person name="Hughes K.W."/>
            <person name="Mata J.L."/>
            <person name="Ishikawa N.K."/>
            <person name="Vargas-Isla R."/>
            <person name="Ushijima S."/>
            <person name="Smith C.A."/>
            <person name="Ahrendt S."/>
            <person name="Andreopoulos W."/>
            <person name="He G."/>
            <person name="Labutti K."/>
            <person name="Lipzen A."/>
            <person name="Ng V."/>
            <person name="Sandor L."/>
            <person name="Barry K."/>
            <person name="Martinez A.T."/>
            <person name="Xiao Y."/>
            <person name="Gibbons J.G."/>
            <person name="Terashima K."/>
            <person name="Hibbett D.S."/>
            <person name="Grigoriev I.V."/>
        </authorList>
    </citation>
    <scope>NUCLEOTIDE SEQUENCE</scope>
    <source>
        <strain evidence="2">TFB9207</strain>
    </source>
</reference>
<gene>
    <name evidence="2" type="ORF">F5878DRAFT_609358</name>
</gene>
<accession>A0AA38UKG7</accession>
<dbReference type="PROSITE" id="PS51257">
    <property type="entry name" value="PROKAR_LIPOPROTEIN"/>
    <property type="match status" value="1"/>
</dbReference>
<organism evidence="2 3">
    <name type="scientific">Lentinula raphanica</name>
    <dbReference type="NCBI Taxonomy" id="153919"/>
    <lineage>
        <taxon>Eukaryota</taxon>
        <taxon>Fungi</taxon>
        <taxon>Dikarya</taxon>
        <taxon>Basidiomycota</taxon>
        <taxon>Agaricomycotina</taxon>
        <taxon>Agaricomycetes</taxon>
        <taxon>Agaricomycetidae</taxon>
        <taxon>Agaricales</taxon>
        <taxon>Marasmiineae</taxon>
        <taxon>Omphalotaceae</taxon>
        <taxon>Lentinula</taxon>
    </lineage>
</organism>
<keyword evidence="3" id="KW-1185">Reference proteome</keyword>
<evidence type="ECO:0000313" key="2">
    <source>
        <dbReference type="EMBL" id="KAJ3841847.1"/>
    </source>
</evidence>
<sequence length="383" mass="43174">MRSPLRLHSSSMFLLSLSALSFFSCLISTAMAASIPPTEAMNTTTTDLHVRAPPATAAGPSSDKLNIPLLLVLHFPRWPRRDRLPTEGAYITIQNHPLARDRSVVPTNLEAIMNDPHRMNIGDILFEGTIAPDFSKAFLELETLTREAQLEREKVADEKSVEEHLIHIDRLGKELDFTDAIMNQLISGDYKEWKVAEDVLDRYKKIVSAYRMELKPGTVYSQYLDIVLNVHPGSNGKTPSANIDMNFGNHLIISSIGYKSSYTSSISAQPIKAYDTSGSGRKQIGFAYFHGDPEDTLTRLAQKSRQTMRTGPHASERLVFLEEFWRYLAMEPEHVSVTEAVLRYGNEAIQQYARKRGAILDDARESKHRNKKPGNWNTFVLNL</sequence>
<evidence type="ECO:0000256" key="1">
    <source>
        <dbReference type="SAM" id="SignalP"/>
    </source>
</evidence>
<protein>
    <submittedName>
        <fullName evidence="2">Uncharacterized protein</fullName>
    </submittedName>
</protein>
<proteinExistence type="predicted"/>
<comment type="caution">
    <text evidence="2">The sequence shown here is derived from an EMBL/GenBank/DDBJ whole genome shotgun (WGS) entry which is preliminary data.</text>
</comment>
<dbReference type="EMBL" id="MU806026">
    <property type="protein sequence ID" value="KAJ3841847.1"/>
    <property type="molecule type" value="Genomic_DNA"/>
</dbReference>
<feature type="chain" id="PRO_5041326573" evidence="1">
    <location>
        <begin position="33"/>
        <end position="383"/>
    </location>
</feature>
<feature type="signal peptide" evidence="1">
    <location>
        <begin position="1"/>
        <end position="32"/>
    </location>
</feature>
<name>A0AA38UKG7_9AGAR</name>
<evidence type="ECO:0000313" key="3">
    <source>
        <dbReference type="Proteomes" id="UP001163846"/>
    </source>
</evidence>